<accession>A0AA37M6R3</accession>
<keyword evidence="2" id="KW-1185">Reference proteome</keyword>
<name>A0AA37M6R3_9HYPH</name>
<dbReference type="AlphaFoldDB" id="A0AA37M6R3"/>
<dbReference type="RefSeq" id="WP_099898700.1">
    <property type="nucleotide sequence ID" value="NZ_BPQJ01000035.1"/>
</dbReference>
<dbReference type="Proteomes" id="UP001055286">
    <property type="component" value="Unassembled WGS sequence"/>
</dbReference>
<evidence type="ECO:0000313" key="1">
    <source>
        <dbReference type="EMBL" id="GJD65183.1"/>
    </source>
</evidence>
<evidence type="ECO:0000313" key="2">
    <source>
        <dbReference type="Proteomes" id="UP001055286"/>
    </source>
</evidence>
<organism evidence="1 2">
    <name type="scientific">Methylobacterium frigidaeris</name>
    <dbReference type="NCBI Taxonomy" id="2038277"/>
    <lineage>
        <taxon>Bacteria</taxon>
        <taxon>Pseudomonadati</taxon>
        <taxon>Pseudomonadota</taxon>
        <taxon>Alphaproteobacteria</taxon>
        <taxon>Hyphomicrobiales</taxon>
        <taxon>Methylobacteriaceae</taxon>
        <taxon>Methylobacterium</taxon>
    </lineage>
</organism>
<sequence>MLSAALRALGCLTADRVLPTADLGTVTVDTVPDGCGPGWPCEALPGTPPSVADRQAAPSADDLYPQIAGVLTPRGPAWGTDEAGDGRGAGPVMRGVWRALSQWVARQNADEWTLATQALPSAITYSLPDWEAEYGLPDPCSPGGFTTESRIAAVRARFGARGGSSPAYFICLAASLGYAITIEEPTQFLCDVSAVGTDALVETWFTCDGGECDGDPIEGFAMAPAADDTDQVGGDPFVEGWCVADEGMCDVTPLEFYATNPNADAWQFWVVHVAAQGDTWFACDEGECDTDPIEGFRSAADLECLLRRVSPAHTALVIAYDG</sequence>
<gene>
    <name evidence="1" type="ORF">MPEAHAMD_5370</name>
</gene>
<reference evidence="1" key="1">
    <citation type="journal article" date="2016" name="Front. Microbiol.">
        <title>Genome Sequence of the Piezophilic, Mesophilic Sulfate-Reducing Bacterium Desulfovibrio indicus J2T.</title>
        <authorList>
            <person name="Cao J."/>
            <person name="Maignien L."/>
            <person name="Shao Z."/>
            <person name="Alain K."/>
            <person name="Jebbar M."/>
        </authorList>
    </citation>
    <scope>NUCLEOTIDE SEQUENCE</scope>
    <source>
        <strain evidence="1">JCM 32048</strain>
    </source>
</reference>
<protein>
    <recommendedName>
        <fullName evidence="3">DUF2313 domain-containing protein</fullName>
    </recommendedName>
</protein>
<proteinExistence type="predicted"/>
<dbReference type="EMBL" id="BPQJ01000035">
    <property type="protein sequence ID" value="GJD65183.1"/>
    <property type="molecule type" value="Genomic_DNA"/>
</dbReference>
<dbReference type="InterPro" id="IPR018755">
    <property type="entry name" value="Phage_Mu_Gp48"/>
</dbReference>
<comment type="caution">
    <text evidence="1">The sequence shown here is derived from an EMBL/GenBank/DDBJ whole genome shotgun (WGS) entry which is preliminary data.</text>
</comment>
<reference evidence="1" key="2">
    <citation type="submission" date="2021-08" db="EMBL/GenBank/DDBJ databases">
        <authorList>
            <person name="Tani A."/>
            <person name="Ola A."/>
            <person name="Ogura Y."/>
            <person name="Katsura K."/>
            <person name="Hayashi T."/>
        </authorList>
    </citation>
    <scope>NUCLEOTIDE SEQUENCE</scope>
    <source>
        <strain evidence="1">JCM 32048</strain>
    </source>
</reference>
<evidence type="ECO:0008006" key="3">
    <source>
        <dbReference type="Google" id="ProtNLM"/>
    </source>
</evidence>
<dbReference type="Pfam" id="PF10076">
    <property type="entry name" value="Phage_Mu_Gp48"/>
    <property type="match status" value="1"/>
</dbReference>